<dbReference type="Proteomes" id="UP000314294">
    <property type="component" value="Unassembled WGS sequence"/>
</dbReference>
<protein>
    <recommendedName>
        <fullName evidence="4">Sterile alpha motif domain-containing protein 3</fullName>
    </recommendedName>
</protein>
<sequence>MISIKRAAVDNFNYPCSRELTVMAKRIVEYYPMLRDRSAPLGAECESVKKQLLKRVQNVSTPKKKQGPTPSRKRPRRLSFQRSQETSSDESTSSTLILERSPEFSCSTPENEQLDASENTDSLQNQARHHKTLLDMYKTKAKPNKKDVSQLLDLEFQARRLFIDSDVIKEQDRHTRILEAYPCFREVDHVMGELQRVIDQGNSNFMHGLKTRWETFFEKAQFYGVFKKVMRPPLLDKVKHSIAMMKALPDMFPTPVAPPKKLGHASEALLHILESTEDPNIFLQARPLCSPVIIVCQTSCILAIGTMPVLSFPKEDIYASLMYIMACYYTFHLTYPKCIATLLSVLQTEVVLDTIHDRDMTSSYKKAMMWLVEGWQHVGWDWRGWLVVVGVGGQIQCDGCKNWNHEERLNLDNEGLERARQQLELQFGPSFTK</sequence>
<feature type="compositionally biased region" description="Polar residues" evidence="1">
    <location>
        <begin position="104"/>
        <end position="125"/>
    </location>
</feature>
<comment type="caution">
    <text evidence="2">The sequence shown here is derived from an EMBL/GenBank/DDBJ whole genome shotgun (WGS) entry which is preliminary data.</text>
</comment>
<feature type="region of interest" description="Disordered" evidence="1">
    <location>
        <begin position="54"/>
        <end position="125"/>
    </location>
</feature>
<dbReference type="EMBL" id="SRLO01002278">
    <property type="protein sequence ID" value="TNN33316.1"/>
    <property type="molecule type" value="Genomic_DNA"/>
</dbReference>
<feature type="compositionally biased region" description="Low complexity" evidence="1">
    <location>
        <begin position="83"/>
        <end position="95"/>
    </location>
</feature>
<organism evidence="2 3">
    <name type="scientific">Liparis tanakae</name>
    <name type="common">Tanaka's snailfish</name>
    <dbReference type="NCBI Taxonomy" id="230148"/>
    <lineage>
        <taxon>Eukaryota</taxon>
        <taxon>Metazoa</taxon>
        <taxon>Chordata</taxon>
        <taxon>Craniata</taxon>
        <taxon>Vertebrata</taxon>
        <taxon>Euteleostomi</taxon>
        <taxon>Actinopterygii</taxon>
        <taxon>Neopterygii</taxon>
        <taxon>Teleostei</taxon>
        <taxon>Neoteleostei</taxon>
        <taxon>Acanthomorphata</taxon>
        <taxon>Eupercaria</taxon>
        <taxon>Perciformes</taxon>
        <taxon>Cottioidei</taxon>
        <taxon>Cottales</taxon>
        <taxon>Liparidae</taxon>
        <taxon>Liparis</taxon>
    </lineage>
</organism>
<keyword evidence="3" id="KW-1185">Reference proteome</keyword>
<dbReference type="AlphaFoldDB" id="A0A4Z2EWJ7"/>
<gene>
    <name evidence="2" type="ORF">EYF80_056521</name>
</gene>
<accession>A0A4Z2EWJ7</accession>
<proteinExistence type="predicted"/>
<reference evidence="2 3" key="1">
    <citation type="submission" date="2019-03" db="EMBL/GenBank/DDBJ databases">
        <title>First draft genome of Liparis tanakae, snailfish: a comprehensive survey of snailfish specific genes.</title>
        <authorList>
            <person name="Kim W."/>
            <person name="Song I."/>
            <person name="Jeong J.-H."/>
            <person name="Kim D."/>
            <person name="Kim S."/>
            <person name="Ryu S."/>
            <person name="Song J.Y."/>
            <person name="Lee S.K."/>
        </authorList>
    </citation>
    <scope>NUCLEOTIDE SEQUENCE [LARGE SCALE GENOMIC DNA]</scope>
    <source>
        <tissue evidence="2">Muscle</tissue>
    </source>
</reference>
<evidence type="ECO:0008006" key="4">
    <source>
        <dbReference type="Google" id="ProtNLM"/>
    </source>
</evidence>
<dbReference type="OrthoDB" id="8962263at2759"/>
<evidence type="ECO:0000313" key="2">
    <source>
        <dbReference type="EMBL" id="TNN33316.1"/>
    </source>
</evidence>
<feature type="compositionally biased region" description="Basic residues" evidence="1">
    <location>
        <begin position="62"/>
        <end position="79"/>
    </location>
</feature>
<evidence type="ECO:0000313" key="3">
    <source>
        <dbReference type="Proteomes" id="UP000314294"/>
    </source>
</evidence>
<name>A0A4Z2EWJ7_9TELE</name>
<evidence type="ECO:0000256" key="1">
    <source>
        <dbReference type="SAM" id="MobiDB-lite"/>
    </source>
</evidence>